<keyword evidence="1" id="KW-0255">Endonuclease</keyword>
<dbReference type="EMBL" id="SMMG02000004">
    <property type="protein sequence ID" value="KAA3477191.1"/>
    <property type="molecule type" value="Genomic_DNA"/>
</dbReference>
<evidence type="ECO:0000313" key="2">
    <source>
        <dbReference type="Proteomes" id="UP000325315"/>
    </source>
</evidence>
<dbReference type="AlphaFoldDB" id="A0A5B6W6C5"/>
<keyword evidence="1" id="KW-0540">Nuclease</keyword>
<keyword evidence="1" id="KW-0269">Exonuclease</keyword>
<protein>
    <submittedName>
        <fullName evidence="1">Endonuclease/exonuclease/phosphatase family protein</fullName>
    </submittedName>
</protein>
<dbReference type="Proteomes" id="UP000325315">
    <property type="component" value="Unassembled WGS sequence"/>
</dbReference>
<dbReference type="GO" id="GO:0004527">
    <property type="term" value="F:exonuclease activity"/>
    <property type="evidence" value="ECO:0007669"/>
    <property type="project" value="UniProtKB-KW"/>
</dbReference>
<dbReference type="Gene3D" id="3.60.10.10">
    <property type="entry name" value="Endonuclease/exonuclease/phosphatase"/>
    <property type="match status" value="1"/>
</dbReference>
<dbReference type="SUPFAM" id="SSF56219">
    <property type="entry name" value="DNase I-like"/>
    <property type="match status" value="1"/>
</dbReference>
<reference evidence="1" key="1">
    <citation type="submission" date="2019-08" db="EMBL/GenBank/DDBJ databases">
        <authorList>
            <person name="Liu F."/>
        </authorList>
    </citation>
    <scope>NUCLEOTIDE SEQUENCE [LARGE SCALE GENOMIC DNA]</scope>
    <source>
        <strain evidence="1">PA1801</strain>
        <tissue evidence="1">Leaf</tissue>
    </source>
</reference>
<proteinExistence type="predicted"/>
<comment type="caution">
    <text evidence="1">The sequence shown here is derived from an EMBL/GenBank/DDBJ whole genome shotgun (WGS) entry which is preliminary data.</text>
</comment>
<gene>
    <name evidence="1" type="ORF">EPI10_011099</name>
</gene>
<dbReference type="GO" id="GO:0004519">
    <property type="term" value="F:endonuclease activity"/>
    <property type="evidence" value="ECO:0007669"/>
    <property type="project" value="UniProtKB-KW"/>
</dbReference>
<keyword evidence="2" id="KW-1185">Reference proteome</keyword>
<name>A0A5B6W6C5_9ROSI</name>
<dbReference type="InterPro" id="IPR036691">
    <property type="entry name" value="Endo/exonu/phosph_ase_sf"/>
</dbReference>
<accession>A0A5B6W6C5</accession>
<keyword evidence="1" id="KW-0378">Hydrolase</keyword>
<dbReference type="OrthoDB" id="1259237at2759"/>
<evidence type="ECO:0000313" key="1">
    <source>
        <dbReference type="EMBL" id="KAA3477191.1"/>
    </source>
</evidence>
<sequence length="261" mass="30913">MEQVRKSCGLTNGIGVDPDGLKGGLCLAWRGDVSITLQNFSKRHIDVFIDDHNDGKQWRFIGFYSSPYAQDRDESWNLLKNLWSNEELPWFVCEDFNEIMYGFEKREGYLEMKEEWKYFERGNLLKTNIQERLDRGVANENWMSMFPEATIKHLVHSISDHCPLLITTKKEDNMRSWKTFKFEAWWVLEESFEVEVKLIWETTSGDLLQKLDYLRKGLERWAVCICQSRKQKKEFLTSKLSKLMEAERSDNNLAELLDTKL</sequence>
<dbReference type="PANTHER" id="PTHR33710:SF62">
    <property type="entry name" value="DUF4283 DOMAIN PROTEIN"/>
    <property type="match status" value="1"/>
</dbReference>
<organism evidence="1 2">
    <name type="scientific">Gossypium australe</name>
    <dbReference type="NCBI Taxonomy" id="47621"/>
    <lineage>
        <taxon>Eukaryota</taxon>
        <taxon>Viridiplantae</taxon>
        <taxon>Streptophyta</taxon>
        <taxon>Embryophyta</taxon>
        <taxon>Tracheophyta</taxon>
        <taxon>Spermatophyta</taxon>
        <taxon>Magnoliopsida</taxon>
        <taxon>eudicotyledons</taxon>
        <taxon>Gunneridae</taxon>
        <taxon>Pentapetalae</taxon>
        <taxon>rosids</taxon>
        <taxon>malvids</taxon>
        <taxon>Malvales</taxon>
        <taxon>Malvaceae</taxon>
        <taxon>Malvoideae</taxon>
        <taxon>Gossypium</taxon>
    </lineage>
</organism>
<dbReference type="PANTHER" id="PTHR33710">
    <property type="entry name" value="BNAC02G09200D PROTEIN"/>
    <property type="match status" value="1"/>
</dbReference>